<evidence type="ECO:0000313" key="2">
    <source>
        <dbReference type="EMBL" id="GAA0275271.1"/>
    </source>
</evidence>
<keyword evidence="1" id="KW-0472">Membrane</keyword>
<feature type="transmembrane region" description="Helical" evidence="1">
    <location>
        <begin position="95"/>
        <end position="115"/>
    </location>
</feature>
<sequence length="210" mass="21810">MDRDATDDDARHHGGSAYRFAQFLGVVLAPGLLVSVQPFIVALDHDGEGTLGERIVWAAVILLSCAIGPLTIREIWILRGKVTSGRRVHNRAERLAPLTVALGVVAAGVAALQLGHAPPDLRALVWAMLVGLAVTRVVTSAWKISVHAAVTAGTVTILVLVGGPSALLATPLIPLVAWSRVKTSAHTVAQVIGGAIMGAGVAYSVFTTLT</sequence>
<gene>
    <name evidence="2" type="ORF">GCM10009539_73830</name>
</gene>
<keyword evidence="1" id="KW-0812">Transmembrane</keyword>
<feature type="transmembrane region" description="Helical" evidence="1">
    <location>
        <begin position="146"/>
        <end position="167"/>
    </location>
</feature>
<keyword evidence="3" id="KW-1185">Reference proteome</keyword>
<feature type="transmembrane region" description="Helical" evidence="1">
    <location>
        <begin position="187"/>
        <end position="206"/>
    </location>
</feature>
<dbReference type="RefSeq" id="WP_344653577.1">
    <property type="nucleotide sequence ID" value="NZ_BAAAGX010000033.1"/>
</dbReference>
<dbReference type="InterPro" id="IPR036938">
    <property type="entry name" value="PAP2/HPO_sf"/>
</dbReference>
<proteinExistence type="predicted"/>
<name>A0ABP3EUZ4_9ACTN</name>
<reference evidence="3" key="1">
    <citation type="journal article" date="2019" name="Int. J. Syst. Evol. Microbiol.">
        <title>The Global Catalogue of Microorganisms (GCM) 10K type strain sequencing project: providing services to taxonomists for standard genome sequencing and annotation.</title>
        <authorList>
            <consortium name="The Broad Institute Genomics Platform"/>
            <consortium name="The Broad Institute Genome Sequencing Center for Infectious Disease"/>
            <person name="Wu L."/>
            <person name="Ma J."/>
        </authorList>
    </citation>
    <scope>NUCLEOTIDE SEQUENCE [LARGE SCALE GENOMIC DNA]</scope>
    <source>
        <strain evidence="3">JCM 10425</strain>
    </source>
</reference>
<feature type="transmembrane region" description="Helical" evidence="1">
    <location>
        <begin position="121"/>
        <end position="139"/>
    </location>
</feature>
<feature type="transmembrane region" description="Helical" evidence="1">
    <location>
        <begin position="20"/>
        <end position="43"/>
    </location>
</feature>
<accession>A0ABP3EUZ4</accession>
<organism evidence="2 3">
    <name type="scientific">Cryptosporangium japonicum</name>
    <dbReference type="NCBI Taxonomy" id="80872"/>
    <lineage>
        <taxon>Bacteria</taxon>
        <taxon>Bacillati</taxon>
        <taxon>Actinomycetota</taxon>
        <taxon>Actinomycetes</taxon>
        <taxon>Cryptosporangiales</taxon>
        <taxon>Cryptosporangiaceae</taxon>
        <taxon>Cryptosporangium</taxon>
    </lineage>
</organism>
<protein>
    <submittedName>
        <fullName evidence="2">Phosphatase PAP2 family protein</fullName>
    </submittedName>
</protein>
<comment type="caution">
    <text evidence="2">The sequence shown here is derived from an EMBL/GenBank/DDBJ whole genome shotgun (WGS) entry which is preliminary data.</text>
</comment>
<keyword evidence="1" id="KW-1133">Transmembrane helix</keyword>
<dbReference type="Proteomes" id="UP001500967">
    <property type="component" value="Unassembled WGS sequence"/>
</dbReference>
<evidence type="ECO:0000313" key="3">
    <source>
        <dbReference type="Proteomes" id="UP001500967"/>
    </source>
</evidence>
<dbReference type="EMBL" id="BAAAGX010000033">
    <property type="protein sequence ID" value="GAA0275271.1"/>
    <property type="molecule type" value="Genomic_DNA"/>
</dbReference>
<feature type="transmembrane region" description="Helical" evidence="1">
    <location>
        <begin position="55"/>
        <end position="75"/>
    </location>
</feature>
<evidence type="ECO:0000256" key="1">
    <source>
        <dbReference type="SAM" id="Phobius"/>
    </source>
</evidence>
<dbReference type="SUPFAM" id="SSF48317">
    <property type="entry name" value="Acid phosphatase/Vanadium-dependent haloperoxidase"/>
    <property type="match status" value="1"/>
</dbReference>